<protein>
    <submittedName>
        <fullName evidence="6">LysR family transcriptional regulator</fullName>
    </submittedName>
</protein>
<sequence>MHLTIRQLKVFEAVATHLSFTRAAEELYLSQPAVSMQIKQLEESIGLPLFEKLGKKIHLTDAGKELHHYGRSIFRQLEEMEEVLESMKGLSRGRLDIAVASTVNYFAPRALGAFSKLYPGVKLSLEVTNRKSLVRMLEQNEKDIVLMGQPPKDLDLEAEPFMDNPLVIIAPPGHPLAKKKRVSLEEIAEEIFLMREEGSGTRLAMERFFEEKGIEIKRGMQMTRSEAIKQGVRAGLGLGVVSVHSIQLELETGRLVVLNVPGFPLKRKWYVVHRKGKRLSPSAQVFRDFLLGEGLREAIAVGSFSGQIPGDFEEQEG</sequence>
<dbReference type="SUPFAM" id="SSF53850">
    <property type="entry name" value="Periplasmic binding protein-like II"/>
    <property type="match status" value="1"/>
</dbReference>
<dbReference type="PANTHER" id="PTHR30126">
    <property type="entry name" value="HTH-TYPE TRANSCRIPTIONAL REGULATOR"/>
    <property type="match status" value="1"/>
</dbReference>
<organism evidence="6 7">
    <name type="scientific">Solemya velesiana gill symbiont</name>
    <dbReference type="NCBI Taxonomy" id="1918948"/>
    <lineage>
        <taxon>Bacteria</taxon>
        <taxon>Pseudomonadati</taxon>
        <taxon>Pseudomonadota</taxon>
        <taxon>Gammaproteobacteria</taxon>
        <taxon>sulfur-oxidizing symbionts</taxon>
    </lineage>
</organism>
<proteinExistence type="inferred from homology"/>
<dbReference type="FunFam" id="1.10.10.10:FF:000001">
    <property type="entry name" value="LysR family transcriptional regulator"/>
    <property type="match status" value="1"/>
</dbReference>
<keyword evidence="3" id="KW-0238">DNA-binding</keyword>
<dbReference type="CDD" id="cd08419">
    <property type="entry name" value="PBP2_CbbR_RubisCO_like"/>
    <property type="match status" value="1"/>
</dbReference>
<dbReference type="InterPro" id="IPR036390">
    <property type="entry name" value="WH_DNA-bd_sf"/>
</dbReference>
<evidence type="ECO:0000259" key="5">
    <source>
        <dbReference type="PROSITE" id="PS50931"/>
    </source>
</evidence>
<feature type="domain" description="HTH lysR-type" evidence="5">
    <location>
        <begin position="3"/>
        <end position="60"/>
    </location>
</feature>
<dbReference type="RefSeq" id="WP_078487732.1">
    <property type="nucleotide sequence ID" value="NZ_MPRJ01000060.1"/>
</dbReference>
<dbReference type="PROSITE" id="PS50931">
    <property type="entry name" value="HTH_LYSR"/>
    <property type="match status" value="1"/>
</dbReference>
<dbReference type="Pfam" id="PF03466">
    <property type="entry name" value="LysR_substrate"/>
    <property type="match status" value="1"/>
</dbReference>
<dbReference type="OrthoDB" id="9785745at2"/>
<dbReference type="SUPFAM" id="SSF46785">
    <property type="entry name" value="Winged helix' DNA-binding domain"/>
    <property type="match status" value="1"/>
</dbReference>
<gene>
    <name evidence="6" type="ORF">BOW51_09250</name>
</gene>
<dbReference type="Pfam" id="PF00126">
    <property type="entry name" value="HTH_1"/>
    <property type="match status" value="1"/>
</dbReference>
<dbReference type="AlphaFoldDB" id="A0A1T2KT27"/>
<dbReference type="EMBL" id="MPRJ01000060">
    <property type="protein sequence ID" value="OOZ36005.1"/>
    <property type="molecule type" value="Genomic_DNA"/>
</dbReference>
<keyword evidence="4" id="KW-0804">Transcription</keyword>
<evidence type="ECO:0000313" key="7">
    <source>
        <dbReference type="Proteomes" id="UP000190896"/>
    </source>
</evidence>
<comment type="caution">
    <text evidence="6">The sequence shown here is derived from an EMBL/GenBank/DDBJ whole genome shotgun (WGS) entry which is preliminary data.</text>
</comment>
<evidence type="ECO:0000256" key="1">
    <source>
        <dbReference type="ARBA" id="ARBA00009437"/>
    </source>
</evidence>
<dbReference type="InterPro" id="IPR005119">
    <property type="entry name" value="LysR_subst-bd"/>
</dbReference>
<dbReference type="PANTHER" id="PTHR30126:SF5">
    <property type="entry name" value="HTH-TYPE TRANSCRIPTIONAL ACTIVATOR CMPR"/>
    <property type="match status" value="1"/>
</dbReference>
<dbReference type="InterPro" id="IPR036388">
    <property type="entry name" value="WH-like_DNA-bd_sf"/>
</dbReference>
<accession>A0A1T2KT27</accession>
<keyword evidence="2" id="KW-0805">Transcription regulation</keyword>
<evidence type="ECO:0000256" key="3">
    <source>
        <dbReference type="ARBA" id="ARBA00023125"/>
    </source>
</evidence>
<dbReference type="GO" id="GO:0000976">
    <property type="term" value="F:transcription cis-regulatory region binding"/>
    <property type="evidence" value="ECO:0007669"/>
    <property type="project" value="TreeGrafter"/>
</dbReference>
<name>A0A1T2KT27_9GAMM</name>
<dbReference type="PRINTS" id="PR00039">
    <property type="entry name" value="HTHLYSR"/>
</dbReference>
<evidence type="ECO:0000256" key="2">
    <source>
        <dbReference type="ARBA" id="ARBA00023015"/>
    </source>
</evidence>
<dbReference type="GO" id="GO:0003700">
    <property type="term" value="F:DNA-binding transcription factor activity"/>
    <property type="evidence" value="ECO:0007669"/>
    <property type="project" value="InterPro"/>
</dbReference>
<evidence type="ECO:0000313" key="6">
    <source>
        <dbReference type="EMBL" id="OOZ36005.1"/>
    </source>
</evidence>
<reference evidence="6 7" key="1">
    <citation type="submission" date="2016-11" db="EMBL/GenBank/DDBJ databases">
        <title>Mixed transmission modes and dynamic genome evolution in an obligate animal-bacterial symbiosis.</title>
        <authorList>
            <person name="Russell S.L."/>
            <person name="Corbett-Detig R.B."/>
            <person name="Cavanaugh C.M."/>
        </authorList>
    </citation>
    <scope>NUCLEOTIDE SEQUENCE [LARGE SCALE GENOMIC DNA]</scope>
    <source>
        <strain evidence="6">Se-Cadez</strain>
    </source>
</reference>
<dbReference type="Gene3D" id="3.40.190.290">
    <property type="match status" value="1"/>
</dbReference>
<dbReference type="Gene3D" id="1.10.10.10">
    <property type="entry name" value="Winged helix-like DNA-binding domain superfamily/Winged helix DNA-binding domain"/>
    <property type="match status" value="1"/>
</dbReference>
<dbReference type="Proteomes" id="UP000190896">
    <property type="component" value="Unassembled WGS sequence"/>
</dbReference>
<comment type="similarity">
    <text evidence="1">Belongs to the LysR transcriptional regulatory family.</text>
</comment>
<keyword evidence="7" id="KW-1185">Reference proteome</keyword>
<evidence type="ECO:0000256" key="4">
    <source>
        <dbReference type="ARBA" id="ARBA00023163"/>
    </source>
</evidence>
<dbReference type="InterPro" id="IPR000847">
    <property type="entry name" value="LysR_HTH_N"/>
</dbReference>